<accession>A0A7L9U1M5</accession>
<reference evidence="1 2" key="1">
    <citation type="submission" date="2020-10" db="EMBL/GenBank/DDBJ databases">
        <title>Genome sequencing of Massilia sp. LPB0304.</title>
        <authorList>
            <person name="Kim J."/>
        </authorList>
    </citation>
    <scope>NUCLEOTIDE SEQUENCE [LARGE SCALE GENOMIC DNA]</scope>
    <source>
        <strain evidence="1 2">LPB0304</strain>
    </source>
</reference>
<sequence>MPCTRGPCAASRCSRSCRPAVWDIVAGDAGHSALGSRSPGTEGADGHFAALLSQRTPGRAVNALWFDPERRQAVEWKEGRAAGRAPEGPAALARRLGSGVAAQALRARSGASAAVAEGADGFEVLVLRGGRELGSLRLPPLAGSEHGLAAIKGETTPAAIVRVLGIPAGALSLSDEPTR</sequence>
<dbReference type="KEGG" id="mlir:LPB04_17885"/>
<dbReference type="RefSeq" id="WP_193685850.1">
    <property type="nucleotide sequence ID" value="NZ_CP062941.1"/>
</dbReference>
<protein>
    <submittedName>
        <fullName evidence="1">Uncharacterized protein</fullName>
    </submittedName>
</protein>
<organism evidence="1 2">
    <name type="scientific">Massilia litorea</name>
    <dbReference type="NCBI Taxonomy" id="2769491"/>
    <lineage>
        <taxon>Bacteria</taxon>
        <taxon>Pseudomonadati</taxon>
        <taxon>Pseudomonadota</taxon>
        <taxon>Betaproteobacteria</taxon>
        <taxon>Burkholderiales</taxon>
        <taxon>Oxalobacteraceae</taxon>
        <taxon>Telluria group</taxon>
        <taxon>Massilia</taxon>
    </lineage>
</organism>
<evidence type="ECO:0000313" key="2">
    <source>
        <dbReference type="Proteomes" id="UP000593875"/>
    </source>
</evidence>
<dbReference type="Proteomes" id="UP000593875">
    <property type="component" value="Chromosome"/>
</dbReference>
<dbReference type="AlphaFoldDB" id="A0A7L9U1M5"/>
<dbReference type="EMBL" id="CP062941">
    <property type="protein sequence ID" value="QOL48807.1"/>
    <property type="molecule type" value="Genomic_DNA"/>
</dbReference>
<name>A0A7L9U1M5_9BURK</name>
<gene>
    <name evidence="1" type="ORF">LPB04_17885</name>
</gene>
<proteinExistence type="predicted"/>
<keyword evidence="2" id="KW-1185">Reference proteome</keyword>
<evidence type="ECO:0000313" key="1">
    <source>
        <dbReference type="EMBL" id="QOL48807.1"/>
    </source>
</evidence>